<reference evidence="3" key="1">
    <citation type="submission" date="2020-10" db="EMBL/GenBank/DDBJ databases">
        <title>Unveiling of a novel bifunctional photoreceptor, Dualchrome1, isolated from a cosmopolitan green alga.</title>
        <authorList>
            <person name="Suzuki S."/>
            <person name="Kawachi M."/>
        </authorList>
    </citation>
    <scope>NUCLEOTIDE SEQUENCE</scope>
    <source>
        <strain evidence="3">NIES 2893</strain>
    </source>
</reference>
<proteinExistence type="predicted"/>
<comment type="caution">
    <text evidence="3">The sequence shown here is derived from an EMBL/GenBank/DDBJ whole genome shotgun (WGS) entry which is preliminary data.</text>
</comment>
<organism evidence="3 4">
    <name type="scientific">Pycnococcus provasolii</name>
    <dbReference type="NCBI Taxonomy" id="41880"/>
    <lineage>
        <taxon>Eukaryota</taxon>
        <taxon>Viridiplantae</taxon>
        <taxon>Chlorophyta</taxon>
        <taxon>Pseudoscourfieldiophyceae</taxon>
        <taxon>Pseudoscourfieldiales</taxon>
        <taxon>Pycnococcaceae</taxon>
        <taxon>Pycnococcus</taxon>
    </lineage>
</organism>
<dbReference type="EMBL" id="BNJQ01000008">
    <property type="protein sequence ID" value="GHP04707.1"/>
    <property type="molecule type" value="Genomic_DNA"/>
</dbReference>
<dbReference type="OrthoDB" id="2015146at2759"/>
<keyword evidence="2" id="KW-1133">Transmembrane helix</keyword>
<accession>A0A830HI27</accession>
<feature type="transmembrane region" description="Helical" evidence="2">
    <location>
        <begin position="138"/>
        <end position="158"/>
    </location>
</feature>
<keyword evidence="2" id="KW-0472">Membrane</keyword>
<sequence length="296" mass="30841">MSPAVLAQSCRLSLRALGTCSGSTTARLMRTPRLRLTPSQTPSSVTVTKATSYPVGSVATRGTGGCPASRRTMATRGGKHTAVPKASSGSSQQPTAQQKQEEDDDDSGSFEFKQLTPDSSTSAMAVEDAKSDSTARSALDVAGLVAGDYAALLVFALIGRMSHGESAAGALLTALPFFIGVAGAGALATQGFGDKARGDDPIAALGVAAKTWAIGVPVGLVLRSLAITHRAPPVSFCAVTLATTFVLFVGWRVGRAVWVAEKTDERRRRLAKRATSDRKGDVGDLFKMIRGLTSRW</sequence>
<dbReference type="PANTHER" id="PTHR35283:SF3">
    <property type="entry name" value="T12C22.21 PROTEIN"/>
    <property type="match status" value="1"/>
</dbReference>
<dbReference type="PANTHER" id="PTHR35283">
    <property type="entry name" value="T12C22.21 PROTEIN"/>
    <property type="match status" value="1"/>
</dbReference>
<feature type="transmembrane region" description="Helical" evidence="2">
    <location>
        <begin position="202"/>
        <end position="222"/>
    </location>
</feature>
<gene>
    <name evidence="3" type="ORF">PPROV_000346000</name>
</gene>
<name>A0A830HI27_9CHLO</name>
<keyword evidence="2" id="KW-0812">Transmembrane</keyword>
<evidence type="ECO:0000256" key="2">
    <source>
        <dbReference type="SAM" id="Phobius"/>
    </source>
</evidence>
<evidence type="ECO:0000256" key="1">
    <source>
        <dbReference type="SAM" id="MobiDB-lite"/>
    </source>
</evidence>
<feature type="compositionally biased region" description="Polar residues" evidence="1">
    <location>
        <begin position="87"/>
        <end position="98"/>
    </location>
</feature>
<evidence type="ECO:0008006" key="5">
    <source>
        <dbReference type="Google" id="ProtNLM"/>
    </source>
</evidence>
<evidence type="ECO:0000313" key="4">
    <source>
        <dbReference type="Proteomes" id="UP000660262"/>
    </source>
</evidence>
<dbReference type="AlphaFoldDB" id="A0A830HI27"/>
<keyword evidence="4" id="KW-1185">Reference proteome</keyword>
<dbReference type="InterPro" id="IPR021414">
    <property type="entry name" value="DUF3054"/>
</dbReference>
<feature type="transmembrane region" description="Helical" evidence="2">
    <location>
        <begin position="234"/>
        <end position="253"/>
    </location>
</feature>
<evidence type="ECO:0000313" key="3">
    <source>
        <dbReference type="EMBL" id="GHP04707.1"/>
    </source>
</evidence>
<feature type="transmembrane region" description="Helical" evidence="2">
    <location>
        <begin position="170"/>
        <end position="190"/>
    </location>
</feature>
<protein>
    <recommendedName>
        <fullName evidence="5">DUF3054 domain-containing protein</fullName>
    </recommendedName>
</protein>
<dbReference type="Proteomes" id="UP000660262">
    <property type="component" value="Unassembled WGS sequence"/>
</dbReference>
<feature type="region of interest" description="Disordered" evidence="1">
    <location>
        <begin position="56"/>
        <end position="128"/>
    </location>
</feature>
<dbReference type="Pfam" id="PF11255">
    <property type="entry name" value="DUF3054"/>
    <property type="match status" value="1"/>
</dbReference>